<evidence type="ECO:0000256" key="1">
    <source>
        <dbReference type="SAM" id="Phobius"/>
    </source>
</evidence>
<evidence type="ECO:0000313" key="3">
    <source>
        <dbReference type="Proteomes" id="UP000634476"/>
    </source>
</evidence>
<dbReference type="RefSeq" id="WP_203879977.1">
    <property type="nucleotide sequence ID" value="NZ_BOOK01000078.1"/>
</dbReference>
<keyword evidence="1" id="KW-0472">Membrane</keyword>
<gene>
    <name evidence="2" type="ORF">Pta02_77860</name>
</gene>
<dbReference type="EMBL" id="BOOK01000078">
    <property type="protein sequence ID" value="GII05778.1"/>
    <property type="molecule type" value="Genomic_DNA"/>
</dbReference>
<accession>A0A8J3T7Z4</accession>
<keyword evidence="1" id="KW-1133">Transmembrane helix</keyword>
<feature type="transmembrane region" description="Helical" evidence="1">
    <location>
        <begin position="153"/>
        <end position="175"/>
    </location>
</feature>
<organism evidence="2 3">
    <name type="scientific">Planobispora takensis</name>
    <dbReference type="NCBI Taxonomy" id="1367882"/>
    <lineage>
        <taxon>Bacteria</taxon>
        <taxon>Bacillati</taxon>
        <taxon>Actinomycetota</taxon>
        <taxon>Actinomycetes</taxon>
        <taxon>Streptosporangiales</taxon>
        <taxon>Streptosporangiaceae</taxon>
        <taxon>Planobispora</taxon>
    </lineage>
</organism>
<dbReference type="Proteomes" id="UP000634476">
    <property type="component" value="Unassembled WGS sequence"/>
</dbReference>
<feature type="transmembrane region" description="Helical" evidence="1">
    <location>
        <begin position="112"/>
        <end position="133"/>
    </location>
</feature>
<dbReference type="AlphaFoldDB" id="A0A8J3T7Z4"/>
<evidence type="ECO:0000313" key="2">
    <source>
        <dbReference type="EMBL" id="GII05778.1"/>
    </source>
</evidence>
<proteinExistence type="predicted"/>
<protein>
    <submittedName>
        <fullName evidence="2">Uncharacterized protein</fullName>
    </submittedName>
</protein>
<reference evidence="2" key="1">
    <citation type="submission" date="2021-01" db="EMBL/GenBank/DDBJ databases">
        <title>Whole genome shotgun sequence of Planobispora takensis NBRC 109077.</title>
        <authorList>
            <person name="Komaki H."/>
            <person name="Tamura T."/>
        </authorList>
    </citation>
    <scope>NUCLEOTIDE SEQUENCE</scope>
    <source>
        <strain evidence="2">NBRC 109077</strain>
    </source>
</reference>
<sequence length="257" mass="26493">MNTVPTGRVPDTCEIKLSDLVRAEVTKIRALPATWVALALALTADALLGLLAATDVVRLAGHDGQIAIAQSGTVLLAPVYAFVAVPVFTAGGEYRGGQVRVSLLAVPDRNRFFLSKLLAILGVLAVAVLPVVLPGGVAQHALGDADAGEAVDALFTKAVAYLLLGLVAYGSAVLARTVVTPLAVLVVLPVLVSPLLRGLSPEVTRLLPHEATLSFLGMPEGPDLALDRPVGLSVVLAWAVLSIGAAWAVTARRDSCP</sequence>
<feature type="transmembrane region" description="Helical" evidence="1">
    <location>
        <begin position="66"/>
        <end position="91"/>
    </location>
</feature>
<keyword evidence="1" id="KW-0812">Transmembrane</keyword>
<feature type="transmembrane region" description="Helical" evidence="1">
    <location>
        <begin position="230"/>
        <end position="249"/>
    </location>
</feature>
<feature type="transmembrane region" description="Helical" evidence="1">
    <location>
        <begin position="182"/>
        <end position="200"/>
    </location>
</feature>
<name>A0A8J3T7Z4_9ACTN</name>
<feature type="transmembrane region" description="Helical" evidence="1">
    <location>
        <begin position="35"/>
        <end position="54"/>
    </location>
</feature>
<keyword evidence="3" id="KW-1185">Reference proteome</keyword>
<comment type="caution">
    <text evidence="2">The sequence shown here is derived from an EMBL/GenBank/DDBJ whole genome shotgun (WGS) entry which is preliminary data.</text>
</comment>